<dbReference type="PANTHER" id="PTHR43591">
    <property type="entry name" value="METHYLTRANSFERASE"/>
    <property type="match status" value="1"/>
</dbReference>
<dbReference type="SUPFAM" id="SSF53335">
    <property type="entry name" value="S-adenosyl-L-methionine-dependent methyltransferases"/>
    <property type="match status" value="1"/>
</dbReference>
<dbReference type="Gene3D" id="3.40.50.150">
    <property type="entry name" value="Vaccinia Virus protein VP39"/>
    <property type="match status" value="1"/>
</dbReference>
<comment type="pathway">
    <text evidence="6">Quinol/quinone metabolism; menaquinone biosynthesis; menaquinol from 1,4-dihydroxy-2-naphthoate: step 2/2.</text>
</comment>
<dbReference type="GO" id="GO:0008425">
    <property type="term" value="F:2-methoxy-6-polyprenyl-1,4-benzoquinol methyltransferase activity"/>
    <property type="evidence" value="ECO:0007669"/>
    <property type="project" value="UniProtKB-EC"/>
</dbReference>
<dbReference type="NCBIfam" id="TIGR01934">
    <property type="entry name" value="MenG_MenH_UbiE"/>
    <property type="match status" value="1"/>
</dbReference>
<feature type="binding site" evidence="6">
    <location>
        <position position="79"/>
    </location>
    <ligand>
        <name>S-adenosyl-L-methionine</name>
        <dbReference type="ChEBI" id="CHEBI:59789"/>
    </ligand>
</feature>
<dbReference type="GO" id="GO:0032259">
    <property type="term" value="P:methylation"/>
    <property type="evidence" value="ECO:0007669"/>
    <property type="project" value="UniProtKB-KW"/>
</dbReference>
<dbReference type="PANTHER" id="PTHR43591:SF24">
    <property type="entry name" value="2-METHOXY-6-POLYPRENYL-1,4-BENZOQUINOL METHYLASE, MITOCHONDRIAL"/>
    <property type="match status" value="1"/>
</dbReference>
<gene>
    <name evidence="6 7" type="primary">ubiE</name>
    <name evidence="7" type="ORF">ACFPFW_16145</name>
</gene>
<comment type="function">
    <text evidence="6">Methyltransferase required for the conversion of demethylmenaquinol (DMKH2) to menaquinol (MKH2) and the conversion of 2-polyprenyl-6-methoxy-1,4-benzoquinol (DDMQH2) to 2-polyprenyl-3-methyl-6-methoxy-1,4-benzoquinol (DMQH2).</text>
</comment>
<feature type="binding site" evidence="6">
    <location>
        <position position="100"/>
    </location>
    <ligand>
        <name>S-adenosyl-L-methionine</name>
        <dbReference type="ChEBI" id="CHEBI:59789"/>
    </ligand>
</feature>
<dbReference type="HAMAP" id="MF_01813">
    <property type="entry name" value="MenG_UbiE_methyltr"/>
    <property type="match status" value="1"/>
</dbReference>
<evidence type="ECO:0000256" key="5">
    <source>
        <dbReference type="ARBA" id="ARBA00022691"/>
    </source>
</evidence>
<sequence>MSNSANASDTTHFGFESVSLGEKQGLVNSVFERVASRYDVMNDVMSGGLHRLWKNALINELGLPRGARRFRLLDVAGGTGDIGLRALKRGGPGTHVTLFDINPAMLEVGRGRSEKEGYADRVEVVEGTAESLPFASGSFEAVTISFGLRNVPRMDLALAEMCRVLVPGGRFFCLEFSTVDVPGLDRIYDAYSFKAIPRLGQLIAGDGEPYRYLVESIRRFPPPDDLADMMRKAGFSRVSYTPFTAGVAALHSGWRL</sequence>
<comment type="caution">
    <text evidence="6">Lacks conserved residue(s) required for the propagation of feature annotation.</text>
</comment>
<dbReference type="NCBIfam" id="NF001242">
    <property type="entry name" value="PRK00216.1-3"/>
    <property type="match status" value="1"/>
</dbReference>
<dbReference type="InterPro" id="IPR023576">
    <property type="entry name" value="UbiE/COQ5_MeTrFase_CS"/>
</dbReference>
<evidence type="ECO:0000256" key="6">
    <source>
        <dbReference type="HAMAP-Rule" id="MF_01813"/>
    </source>
</evidence>
<keyword evidence="2 6" id="KW-0489">Methyltransferase</keyword>
<dbReference type="CDD" id="cd02440">
    <property type="entry name" value="AdoMet_MTases"/>
    <property type="match status" value="1"/>
</dbReference>
<protein>
    <recommendedName>
        <fullName evidence="6">Ubiquinone/menaquinone biosynthesis C-methyltransferase UbiE</fullName>
        <ecNumber evidence="6">2.1.1.163</ecNumber>
        <ecNumber evidence="6">2.1.1.201</ecNumber>
    </recommendedName>
    <alternativeName>
        <fullName evidence="6">2-methoxy-6-polyprenyl-1,4-benzoquinol methylase</fullName>
    </alternativeName>
    <alternativeName>
        <fullName evidence="6">Demethylmenaquinone methyltransferase</fullName>
    </alternativeName>
</protein>
<organism evidence="7 8">
    <name type="scientific">Flaviflagellibacter deserti</name>
    <dbReference type="NCBI Taxonomy" id="2267266"/>
    <lineage>
        <taxon>Bacteria</taxon>
        <taxon>Pseudomonadati</taxon>
        <taxon>Pseudomonadota</taxon>
        <taxon>Alphaproteobacteria</taxon>
        <taxon>Hyphomicrobiales</taxon>
        <taxon>Flaviflagellibacter</taxon>
    </lineage>
</organism>
<proteinExistence type="inferred from homology"/>
<keyword evidence="3 6" id="KW-0808">Transferase</keyword>
<comment type="similarity">
    <text evidence="6">Belongs to the class I-like SAM-binding methyltransferase superfamily. MenG/UbiE family.</text>
</comment>
<evidence type="ECO:0000313" key="7">
    <source>
        <dbReference type="EMBL" id="MFC5069550.1"/>
    </source>
</evidence>
<dbReference type="EC" id="2.1.1.163" evidence="6"/>
<dbReference type="EC" id="2.1.1.201" evidence="6"/>
<dbReference type="InterPro" id="IPR029063">
    <property type="entry name" value="SAM-dependent_MTases_sf"/>
</dbReference>
<reference evidence="8" key="1">
    <citation type="journal article" date="2019" name="Int. J. Syst. Evol. Microbiol.">
        <title>The Global Catalogue of Microorganisms (GCM) 10K type strain sequencing project: providing services to taxonomists for standard genome sequencing and annotation.</title>
        <authorList>
            <consortium name="The Broad Institute Genomics Platform"/>
            <consortium name="The Broad Institute Genome Sequencing Center for Infectious Disease"/>
            <person name="Wu L."/>
            <person name="Ma J."/>
        </authorList>
    </citation>
    <scope>NUCLEOTIDE SEQUENCE [LARGE SCALE GENOMIC DNA]</scope>
    <source>
        <strain evidence="8">CGMCC 1.16444</strain>
    </source>
</reference>
<dbReference type="RefSeq" id="WP_114956419.1">
    <property type="nucleotide sequence ID" value="NZ_JBHSJF010000008.1"/>
</dbReference>
<dbReference type="EMBL" id="JBHSJF010000008">
    <property type="protein sequence ID" value="MFC5069550.1"/>
    <property type="molecule type" value="Genomic_DNA"/>
</dbReference>
<dbReference type="Proteomes" id="UP001595796">
    <property type="component" value="Unassembled WGS sequence"/>
</dbReference>
<evidence type="ECO:0000256" key="4">
    <source>
        <dbReference type="ARBA" id="ARBA00022688"/>
    </source>
</evidence>
<comment type="catalytic activity">
    <reaction evidence="6">
        <text>a 2-methoxy-6-(all-trans-polyprenyl)benzene-1,4-diol + S-adenosyl-L-methionine = a 5-methoxy-2-methyl-3-(all-trans-polyprenyl)benzene-1,4-diol + S-adenosyl-L-homocysteine + H(+)</text>
        <dbReference type="Rhea" id="RHEA:28286"/>
        <dbReference type="Rhea" id="RHEA-COMP:10858"/>
        <dbReference type="Rhea" id="RHEA-COMP:10859"/>
        <dbReference type="ChEBI" id="CHEBI:15378"/>
        <dbReference type="ChEBI" id="CHEBI:57856"/>
        <dbReference type="ChEBI" id="CHEBI:59789"/>
        <dbReference type="ChEBI" id="CHEBI:84166"/>
        <dbReference type="ChEBI" id="CHEBI:84167"/>
        <dbReference type="EC" id="2.1.1.201"/>
    </reaction>
</comment>
<comment type="caution">
    <text evidence="7">The sequence shown here is derived from an EMBL/GenBank/DDBJ whole genome shotgun (WGS) entry which is preliminary data.</text>
</comment>
<keyword evidence="8" id="KW-1185">Reference proteome</keyword>
<dbReference type="PROSITE" id="PS01183">
    <property type="entry name" value="UBIE_1"/>
    <property type="match status" value="1"/>
</dbReference>
<evidence type="ECO:0000313" key="8">
    <source>
        <dbReference type="Proteomes" id="UP001595796"/>
    </source>
</evidence>
<comment type="pathway">
    <text evidence="6">Cofactor biosynthesis; ubiquinone biosynthesis.</text>
</comment>
<comment type="catalytic activity">
    <reaction evidence="6">
        <text>a 2-demethylmenaquinol + S-adenosyl-L-methionine = a menaquinol + S-adenosyl-L-homocysteine + H(+)</text>
        <dbReference type="Rhea" id="RHEA:42640"/>
        <dbReference type="Rhea" id="RHEA-COMP:9539"/>
        <dbReference type="Rhea" id="RHEA-COMP:9563"/>
        <dbReference type="ChEBI" id="CHEBI:15378"/>
        <dbReference type="ChEBI" id="CHEBI:18151"/>
        <dbReference type="ChEBI" id="CHEBI:55437"/>
        <dbReference type="ChEBI" id="CHEBI:57856"/>
        <dbReference type="ChEBI" id="CHEBI:59789"/>
        <dbReference type="EC" id="2.1.1.163"/>
    </reaction>
</comment>
<dbReference type="GO" id="GO:0043770">
    <property type="term" value="F:demethylmenaquinone methyltransferase activity"/>
    <property type="evidence" value="ECO:0007669"/>
    <property type="project" value="UniProtKB-EC"/>
</dbReference>
<evidence type="ECO:0000256" key="3">
    <source>
        <dbReference type="ARBA" id="ARBA00022679"/>
    </source>
</evidence>
<dbReference type="InterPro" id="IPR004033">
    <property type="entry name" value="UbiE/COQ5_MeTrFase"/>
</dbReference>
<name>A0ABV9Z7R6_9HYPH</name>
<evidence type="ECO:0000256" key="1">
    <source>
        <dbReference type="ARBA" id="ARBA00022428"/>
    </source>
</evidence>
<dbReference type="Pfam" id="PF01209">
    <property type="entry name" value="Ubie_methyltran"/>
    <property type="match status" value="1"/>
</dbReference>
<keyword evidence="4 6" id="KW-0831">Ubiquinone biosynthesis</keyword>
<feature type="binding site" evidence="6">
    <location>
        <position position="145"/>
    </location>
    <ligand>
        <name>S-adenosyl-L-methionine</name>
        <dbReference type="ChEBI" id="CHEBI:59789"/>
    </ligand>
</feature>
<accession>A0ABV9Z7R6</accession>
<keyword evidence="1 6" id="KW-0474">Menaquinone biosynthesis</keyword>
<dbReference type="PROSITE" id="PS51608">
    <property type="entry name" value="SAM_MT_UBIE"/>
    <property type="match status" value="1"/>
</dbReference>
<keyword evidence="5 6" id="KW-0949">S-adenosyl-L-methionine</keyword>
<evidence type="ECO:0000256" key="2">
    <source>
        <dbReference type="ARBA" id="ARBA00022603"/>
    </source>
</evidence>